<accession>A0A9N9I6S5</accession>
<dbReference type="AlphaFoldDB" id="A0A9N9I6S5"/>
<protein>
    <submittedName>
        <fullName evidence="2">5996_t:CDS:1</fullName>
    </submittedName>
</protein>
<proteinExistence type="predicted"/>
<reference evidence="2" key="1">
    <citation type="submission" date="2021-06" db="EMBL/GenBank/DDBJ databases">
        <authorList>
            <person name="Kallberg Y."/>
            <person name="Tangrot J."/>
            <person name="Rosling A."/>
        </authorList>
    </citation>
    <scope>NUCLEOTIDE SEQUENCE</scope>
    <source>
        <strain evidence="2">UK204</strain>
    </source>
</reference>
<comment type="caution">
    <text evidence="2">The sequence shown here is derived from an EMBL/GenBank/DDBJ whole genome shotgun (WGS) entry which is preliminary data.</text>
</comment>
<evidence type="ECO:0000256" key="1">
    <source>
        <dbReference type="SAM" id="MobiDB-lite"/>
    </source>
</evidence>
<keyword evidence="3" id="KW-1185">Reference proteome</keyword>
<sequence length="87" mass="9771">AGVDISLIQKSFKCCGISVARNRSEDNLISDSNNDSYRDGNSKDSNNSDSDSNNINSDNINSDDINSDEFDINKYEEKEVSDYENEY</sequence>
<evidence type="ECO:0000313" key="3">
    <source>
        <dbReference type="Proteomes" id="UP000789570"/>
    </source>
</evidence>
<feature type="compositionally biased region" description="Low complexity" evidence="1">
    <location>
        <begin position="43"/>
        <end position="64"/>
    </location>
</feature>
<feature type="compositionally biased region" description="Basic and acidic residues" evidence="1">
    <location>
        <begin position="71"/>
        <end position="81"/>
    </location>
</feature>
<name>A0A9N9I6S5_9GLOM</name>
<organism evidence="2 3">
    <name type="scientific">Funneliformis caledonium</name>
    <dbReference type="NCBI Taxonomy" id="1117310"/>
    <lineage>
        <taxon>Eukaryota</taxon>
        <taxon>Fungi</taxon>
        <taxon>Fungi incertae sedis</taxon>
        <taxon>Mucoromycota</taxon>
        <taxon>Glomeromycotina</taxon>
        <taxon>Glomeromycetes</taxon>
        <taxon>Glomerales</taxon>
        <taxon>Glomeraceae</taxon>
        <taxon>Funneliformis</taxon>
    </lineage>
</organism>
<evidence type="ECO:0000313" key="2">
    <source>
        <dbReference type="EMBL" id="CAG8723025.1"/>
    </source>
</evidence>
<gene>
    <name evidence="2" type="ORF">FCALED_LOCUS14492</name>
</gene>
<feature type="region of interest" description="Disordered" evidence="1">
    <location>
        <begin position="25"/>
        <end position="87"/>
    </location>
</feature>
<dbReference type="EMBL" id="CAJVPQ010010570">
    <property type="protein sequence ID" value="CAG8723025.1"/>
    <property type="molecule type" value="Genomic_DNA"/>
</dbReference>
<feature type="non-terminal residue" evidence="2">
    <location>
        <position position="87"/>
    </location>
</feature>
<dbReference type="Proteomes" id="UP000789570">
    <property type="component" value="Unassembled WGS sequence"/>
</dbReference>